<dbReference type="RefSeq" id="WP_073457170.1">
    <property type="nucleotide sequence ID" value="NZ_CALGVN010000008.1"/>
</dbReference>
<dbReference type="GO" id="GO:0015658">
    <property type="term" value="F:branched-chain amino acid transmembrane transporter activity"/>
    <property type="evidence" value="ECO:0007669"/>
    <property type="project" value="InterPro"/>
</dbReference>
<feature type="transmembrane region" description="Helical" evidence="6">
    <location>
        <begin position="161"/>
        <end position="184"/>
    </location>
</feature>
<evidence type="ECO:0000256" key="5">
    <source>
        <dbReference type="ARBA" id="ARBA00023136"/>
    </source>
</evidence>
<dbReference type="STRING" id="1848.SAMN05443637_10851"/>
<proteinExistence type="predicted"/>
<dbReference type="Pfam" id="PF02653">
    <property type="entry name" value="BPD_transp_2"/>
    <property type="match status" value="1"/>
</dbReference>
<dbReference type="PANTHER" id="PTHR30482:SF20">
    <property type="entry name" value="HIGH-AFFINITY BRANCHED-CHAIN AMINO ACID TRANSPORT SYSTEM PERMEASE PROTEIN LIVM"/>
    <property type="match status" value="1"/>
</dbReference>
<evidence type="ECO:0000256" key="6">
    <source>
        <dbReference type="SAM" id="Phobius"/>
    </source>
</evidence>
<keyword evidence="3 6" id="KW-0812">Transmembrane</keyword>
<accession>A0A1M6TI22</accession>
<feature type="transmembrane region" description="Helical" evidence="6">
    <location>
        <begin position="50"/>
        <end position="73"/>
    </location>
</feature>
<dbReference type="Proteomes" id="UP000184363">
    <property type="component" value="Unassembled WGS sequence"/>
</dbReference>
<dbReference type="OrthoDB" id="9814461at2"/>
<name>A0A1M6TI22_PSETH</name>
<feature type="transmembrane region" description="Helical" evidence="6">
    <location>
        <begin position="122"/>
        <end position="141"/>
    </location>
</feature>
<keyword evidence="4 6" id="KW-1133">Transmembrane helix</keyword>
<keyword evidence="8" id="KW-1185">Reference proteome</keyword>
<evidence type="ECO:0000256" key="2">
    <source>
        <dbReference type="ARBA" id="ARBA00022475"/>
    </source>
</evidence>
<keyword evidence="2" id="KW-1003">Cell membrane</keyword>
<feature type="transmembrane region" description="Helical" evidence="6">
    <location>
        <begin position="219"/>
        <end position="241"/>
    </location>
</feature>
<feature type="transmembrane region" description="Helical" evidence="6">
    <location>
        <begin position="93"/>
        <end position="115"/>
    </location>
</feature>
<organism evidence="7 8">
    <name type="scientific">Pseudonocardia thermophila</name>
    <dbReference type="NCBI Taxonomy" id="1848"/>
    <lineage>
        <taxon>Bacteria</taxon>
        <taxon>Bacillati</taxon>
        <taxon>Actinomycetota</taxon>
        <taxon>Actinomycetes</taxon>
        <taxon>Pseudonocardiales</taxon>
        <taxon>Pseudonocardiaceae</taxon>
        <taxon>Pseudonocardia</taxon>
    </lineage>
</organism>
<dbReference type="InterPro" id="IPR001851">
    <property type="entry name" value="ABC_transp_permease"/>
</dbReference>
<dbReference type="AlphaFoldDB" id="A0A1M6TI22"/>
<dbReference type="GO" id="GO:0005886">
    <property type="term" value="C:plasma membrane"/>
    <property type="evidence" value="ECO:0007669"/>
    <property type="project" value="UniProtKB-SubCell"/>
</dbReference>
<evidence type="ECO:0000256" key="1">
    <source>
        <dbReference type="ARBA" id="ARBA00004651"/>
    </source>
</evidence>
<dbReference type="PANTHER" id="PTHR30482">
    <property type="entry name" value="HIGH-AFFINITY BRANCHED-CHAIN AMINO ACID TRANSPORT SYSTEM PERMEASE"/>
    <property type="match status" value="1"/>
</dbReference>
<comment type="subcellular location">
    <subcellularLocation>
        <location evidence="1">Cell membrane</location>
        <topology evidence="1">Multi-pass membrane protein</topology>
    </subcellularLocation>
</comment>
<evidence type="ECO:0000256" key="3">
    <source>
        <dbReference type="ARBA" id="ARBA00022692"/>
    </source>
</evidence>
<protein>
    <submittedName>
        <fullName evidence="7">Amino acid/amide ABC transporter membrane protein 2, HAAT family</fullName>
    </submittedName>
</protein>
<feature type="transmembrane region" description="Helical" evidence="6">
    <location>
        <begin position="20"/>
        <end position="38"/>
    </location>
</feature>
<evidence type="ECO:0000256" key="4">
    <source>
        <dbReference type="ARBA" id="ARBA00022989"/>
    </source>
</evidence>
<evidence type="ECO:0000313" key="7">
    <source>
        <dbReference type="EMBL" id="SHK56486.1"/>
    </source>
</evidence>
<dbReference type="CDD" id="cd06581">
    <property type="entry name" value="TM_PBP1_LivM_like"/>
    <property type="match status" value="1"/>
</dbReference>
<dbReference type="InterPro" id="IPR043428">
    <property type="entry name" value="LivM-like"/>
</dbReference>
<feature type="transmembrane region" description="Helical" evidence="6">
    <location>
        <begin position="269"/>
        <end position="287"/>
    </location>
</feature>
<feature type="transmembrane region" description="Helical" evidence="6">
    <location>
        <begin position="293"/>
        <end position="315"/>
    </location>
</feature>
<evidence type="ECO:0000313" key="8">
    <source>
        <dbReference type="Proteomes" id="UP000184363"/>
    </source>
</evidence>
<sequence>MTTIAPAAPARRDVSPARHWRWTQPGLLLTGGALVLLIDPGPFDLRVITLVVAYAVAATGFNVLVGFAGIVSIGNSVFLAAGGYAWALLATSYGPLVALLAGVVLAAVIAALAGVLLLRLRAYYFAVATLALGTLGTVVVRNWTAVTNGDAGITNVGYIKVFGLSGVPSIFVAAVVLLALVSFLQEALRTSPVGQAMIIGRYDPPAAEGIGVSVAYTRVVAFVLSAVTAALGGALIAQLAGGAFPDQFATTSAISLLVIPIIAGRGWRWAPLVGAAIVIALPEYLRFLAEYRLVVYGAAVVLVALFLPGGVHQVVRAVAERLGRSRG</sequence>
<dbReference type="EMBL" id="FRAP01000008">
    <property type="protein sequence ID" value="SHK56486.1"/>
    <property type="molecule type" value="Genomic_DNA"/>
</dbReference>
<reference evidence="7 8" key="1">
    <citation type="submission" date="2016-11" db="EMBL/GenBank/DDBJ databases">
        <authorList>
            <person name="Jaros S."/>
            <person name="Januszkiewicz K."/>
            <person name="Wedrychowicz H."/>
        </authorList>
    </citation>
    <scope>NUCLEOTIDE SEQUENCE [LARGE SCALE GENOMIC DNA]</scope>
    <source>
        <strain evidence="7 8">DSM 43832</strain>
    </source>
</reference>
<gene>
    <name evidence="7" type="ORF">SAMN05443637_10851</name>
</gene>
<keyword evidence="5 6" id="KW-0472">Membrane</keyword>